<name>A0A9D2DVQ3_9FIRM</name>
<dbReference type="Pfam" id="PF13416">
    <property type="entry name" value="SBP_bac_8"/>
    <property type="match status" value="1"/>
</dbReference>
<dbReference type="Proteomes" id="UP000824044">
    <property type="component" value="Unassembled WGS sequence"/>
</dbReference>
<organism evidence="1 2">
    <name type="scientific">Candidatus Gallimonas intestinigallinarum</name>
    <dbReference type="NCBI Taxonomy" id="2838604"/>
    <lineage>
        <taxon>Bacteria</taxon>
        <taxon>Bacillati</taxon>
        <taxon>Bacillota</taxon>
        <taxon>Clostridia</taxon>
        <taxon>Candidatus Gallimonas</taxon>
    </lineage>
</organism>
<comment type="caution">
    <text evidence="1">The sequence shown here is derived from an EMBL/GenBank/DDBJ whole genome shotgun (WGS) entry which is preliminary data.</text>
</comment>
<dbReference type="Gene3D" id="3.40.190.10">
    <property type="entry name" value="Periplasmic binding protein-like II"/>
    <property type="match status" value="1"/>
</dbReference>
<proteinExistence type="predicted"/>
<dbReference type="EMBL" id="DXBS01000036">
    <property type="protein sequence ID" value="HIZ24147.1"/>
    <property type="molecule type" value="Genomic_DNA"/>
</dbReference>
<dbReference type="AlphaFoldDB" id="A0A9D2DVQ3"/>
<dbReference type="InterPro" id="IPR006059">
    <property type="entry name" value="SBP"/>
</dbReference>
<evidence type="ECO:0000313" key="2">
    <source>
        <dbReference type="Proteomes" id="UP000824044"/>
    </source>
</evidence>
<dbReference type="SUPFAM" id="SSF53850">
    <property type="entry name" value="Periplasmic binding protein-like II"/>
    <property type="match status" value="1"/>
</dbReference>
<reference evidence="1" key="2">
    <citation type="submission" date="2021-04" db="EMBL/GenBank/DDBJ databases">
        <authorList>
            <person name="Gilroy R."/>
        </authorList>
    </citation>
    <scope>NUCLEOTIDE SEQUENCE</scope>
    <source>
        <strain evidence="1">CHK33-5263</strain>
    </source>
</reference>
<sequence length="336" mass="37505">MGGDCVGWDEETGQYVLSLGDKDPNLLALEDVTVNGRAYEQGEVLVYEDMKYVHAHESEFEGMFTELPSMFDTFVEFNRLGVPTDKVVTEKGGESGEETLKGYGVAKNTTDNHATEFTSGNSPMVVDYYSTVLLTYQNSSIRQYIDIAPTTQYREYKGGSVYEENGTEYLKVIGEDGYTGELETVENSKGEDVPVTGMMYAAEEPNSSALCIPTNSDPEKYEAAFKFISWAAGPEGQAIMMRGGWRVPNQTDLGMSDAFQNTEDNPVGNVYAASLASMHTYMGDWSYFENGTWIDGWSEPLNGEVRRGERTLDYFLDTYTDMANTALNVMTIRFRR</sequence>
<evidence type="ECO:0000313" key="1">
    <source>
        <dbReference type="EMBL" id="HIZ24147.1"/>
    </source>
</evidence>
<accession>A0A9D2DVQ3</accession>
<gene>
    <name evidence="1" type="ORF">H9812_01535</name>
</gene>
<protein>
    <submittedName>
        <fullName evidence="1">Extracellular solute-binding protein</fullName>
    </submittedName>
</protein>
<reference evidence="1" key="1">
    <citation type="journal article" date="2021" name="PeerJ">
        <title>Extensive microbial diversity within the chicken gut microbiome revealed by metagenomics and culture.</title>
        <authorList>
            <person name="Gilroy R."/>
            <person name="Ravi A."/>
            <person name="Getino M."/>
            <person name="Pursley I."/>
            <person name="Horton D.L."/>
            <person name="Alikhan N.F."/>
            <person name="Baker D."/>
            <person name="Gharbi K."/>
            <person name="Hall N."/>
            <person name="Watson M."/>
            <person name="Adriaenssens E.M."/>
            <person name="Foster-Nyarko E."/>
            <person name="Jarju S."/>
            <person name="Secka A."/>
            <person name="Antonio M."/>
            <person name="Oren A."/>
            <person name="Chaudhuri R.R."/>
            <person name="La Ragione R."/>
            <person name="Hildebrand F."/>
            <person name="Pallen M.J."/>
        </authorList>
    </citation>
    <scope>NUCLEOTIDE SEQUENCE</scope>
    <source>
        <strain evidence="1">CHK33-5263</strain>
    </source>
</reference>